<gene>
    <name evidence="2" type="ORF">C0Q70_16609</name>
</gene>
<dbReference type="GO" id="GO:0016746">
    <property type="term" value="F:acyltransferase activity"/>
    <property type="evidence" value="ECO:0007669"/>
    <property type="project" value="InterPro"/>
</dbReference>
<dbReference type="OrthoDB" id="44277at2759"/>
<organism evidence="2 3">
    <name type="scientific">Pomacea canaliculata</name>
    <name type="common">Golden apple snail</name>
    <dbReference type="NCBI Taxonomy" id="400727"/>
    <lineage>
        <taxon>Eukaryota</taxon>
        <taxon>Metazoa</taxon>
        <taxon>Spiralia</taxon>
        <taxon>Lophotrochozoa</taxon>
        <taxon>Mollusca</taxon>
        <taxon>Gastropoda</taxon>
        <taxon>Caenogastropoda</taxon>
        <taxon>Architaenioglossa</taxon>
        <taxon>Ampullarioidea</taxon>
        <taxon>Ampullariidae</taxon>
        <taxon>Pomacea</taxon>
    </lineage>
</organism>
<evidence type="ECO:0000313" key="2">
    <source>
        <dbReference type="EMBL" id="PVD23341.1"/>
    </source>
</evidence>
<sequence length="240" mass="27601">MEYHDRNCEMQCILTVIGFEVQGLDHIPNIGPAMIIYYHGVLPVDMYYVIAKCILVKGRMIHAVGDRFLFKIPGWRLLFEVLNITPGTVQSCIEVLNQGNILAISPGGVREALFGDESYPVMWGRRCGFAKVALQANVPVIPMFTENCREAFRTPRWGRVWLRKIYEKTRLPLVPIYGLFPVKLITHFGEPIYPPEGATPEEFSELVKSRIEDMIQRHQRLPGNIPRAILQRIPWKLKTR</sequence>
<evidence type="ECO:0000313" key="3">
    <source>
        <dbReference type="Proteomes" id="UP000245119"/>
    </source>
</evidence>
<protein>
    <recommendedName>
        <fullName evidence="1">Phospholipid/glycerol acyltransferase domain-containing protein</fullName>
    </recommendedName>
</protein>
<dbReference type="PANTHER" id="PTHR22753:SF14">
    <property type="entry name" value="MONOACYLGLYCEROL_DIACYLGLYCEROL O-ACYLTRANSFERASE"/>
    <property type="match status" value="1"/>
</dbReference>
<dbReference type="SUPFAM" id="SSF69593">
    <property type="entry name" value="Glycerol-3-phosphate (1)-acyltransferase"/>
    <property type="match status" value="1"/>
</dbReference>
<proteinExistence type="predicted"/>
<dbReference type="EMBL" id="PZQS01000010">
    <property type="protein sequence ID" value="PVD23341.1"/>
    <property type="molecule type" value="Genomic_DNA"/>
</dbReference>
<dbReference type="InterPro" id="IPR002123">
    <property type="entry name" value="Plipid/glycerol_acylTrfase"/>
</dbReference>
<dbReference type="AlphaFoldDB" id="A0A2T7NQ95"/>
<evidence type="ECO:0000259" key="1">
    <source>
        <dbReference type="Pfam" id="PF01553"/>
    </source>
</evidence>
<reference evidence="2 3" key="1">
    <citation type="submission" date="2018-04" db="EMBL/GenBank/DDBJ databases">
        <title>The genome of golden apple snail Pomacea canaliculata provides insight into stress tolerance and invasive adaptation.</title>
        <authorList>
            <person name="Liu C."/>
            <person name="Liu B."/>
            <person name="Ren Y."/>
            <person name="Zhang Y."/>
            <person name="Wang H."/>
            <person name="Li S."/>
            <person name="Jiang F."/>
            <person name="Yin L."/>
            <person name="Zhang G."/>
            <person name="Qian W."/>
            <person name="Fan W."/>
        </authorList>
    </citation>
    <scope>NUCLEOTIDE SEQUENCE [LARGE SCALE GENOMIC DNA]</scope>
    <source>
        <strain evidence="2">SZHN2017</strain>
        <tissue evidence="2">Muscle</tissue>
    </source>
</reference>
<name>A0A2T7NQ95_POMCA</name>
<dbReference type="Pfam" id="PF01553">
    <property type="entry name" value="Acyltransferase"/>
    <property type="match status" value="1"/>
</dbReference>
<dbReference type="STRING" id="400727.A0A2T7NQ95"/>
<accession>A0A2T7NQ95</accession>
<dbReference type="Proteomes" id="UP000245119">
    <property type="component" value="Linkage Group LG10"/>
</dbReference>
<comment type="caution">
    <text evidence="2">The sequence shown here is derived from an EMBL/GenBank/DDBJ whole genome shotgun (WGS) entry which is preliminary data.</text>
</comment>
<keyword evidence="3" id="KW-1185">Reference proteome</keyword>
<dbReference type="CDD" id="cd07987">
    <property type="entry name" value="LPLAT_MGAT-like"/>
    <property type="match status" value="1"/>
</dbReference>
<feature type="domain" description="Phospholipid/glycerol acyltransferase" evidence="1">
    <location>
        <begin position="19"/>
        <end position="143"/>
    </location>
</feature>
<dbReference type="GO" id="GO:0016020">
    <property type="term" value="C:membrane"/>
    <property type="evidence" value="ECO:0007669"/>
    <property type="project" value="TreeGrafter"/>
</dbReference>
<dbReference type="PANTHER" id="PTHR22753">
    <property type="entry name" value="TRANSMEMBRANE PROTEIN 68"/>
    <property type="match status" value="1"/>
</dbReference>